<dbReference type="GO" id="GO:0004525">
    <property type="term" value="F:ribonuclease III activity"/>
    <property type="evidence" value="ECO:0007669"/>
    <property type="project" value="InterPro"/>
</dbReference>
<reference evidence="3" key="1">
    <citation type="submission" date="2013-12" db="EMBL/GenBank/DDBJ databases">
        <authorList>
            <person name="Swart E."/>
        </authorList>
    </citation>
    <scope>NUCLEOTIDE SEQUENCE</scope>
</reference>
<evidence type="ECO:0000256" key="1">
    <source>
        <dbReference type="ARBA" id="ARBA00022801"/>
    </source>
</evidence>
<evidence type="ECO:0000313" key="3">
    <source>
        <dbReference type="EMBL" id="CDL68762.1"/>
    </source>
</evidence>
<dbReference type="PROSITE" id="PS50142">
    <property type="entry name" value="RNASE_3_2"/>
    <property type="match status" value="2"/>
</dbReference>
<gene>
    <name evidence="3" type="primary">Dcl3</name>
</gene>
<dbReference type="InterPro" id="IPR036389">
    <property type="entry name" value="RNase_III_sf"/>
</dbReference>
<sequence>MTETTNVQSIGYLPPQISSHYITFENGQKVLLFLNYFKIDDVSLILISPRNFEYSNLSFTIFSSNIFPCYRTSKKLIVSIEQFKSIVSFNILLFCDLYQNNSARAHSKQARTIESFISPNQLDQVNILTAPGNQDIDLKLVQQYLDCKLKFINRQYRSNSLVYMDSPYKLYNVLYCFDRNTLLIDYFKYLLENQIYKELSEIQQHYQVMNLDTTLLNFFGNKDQPNSMNSVQAIRKKFNSQTKDQQFYLLQQMKHINQMHQQADYQNQMCPDCQGNSKCSFLVSKSQQIFLAGQSELYAYPIPIQFVNMIGRLFSQLVCQMMHYAKTQNANYKLCRLASIDRIEEAISCPSSNLERNYQNLEMLGDSVIKYLTSAMLFEDSGLNNESLLSSLRIKLITNKHLSDVYIPLQIRSMNAKIHYKKIRNHMTTTINDEDDFKLSRKQQADIYEAICGACYIRNYEFLDVIKFFKLTNFGFHGISQRFYTGNSLIKFPDFYDTQIYPLKQYKEIRPFIQKSIYNQSLDNFQQFLGYRLSRLNEAMTVEDYERLEFFGDAILELLVVVNVHKECEKYYYSHEQQQMCREGKLQQKLLLCPGMMHIAKISLLDNGFMGTMALYYGYHQYAIGLCQDTQNEIEKVLDSLRQEDFNQFYIINQYSNQIPKIMSDLWESVAACIMIEYGWEGVVKIYGELYKPFIQYVVQNIYTIYDYHQEINRNIQIEKN</sequence>
<dbReference type="CDD" id="cd00593">
    <property type="entry name" value="RIBOc"/>
    <property type="match status" value="2"/>
</dbReference>
<dbReference type="SUPFAM" id="SSF69065">
    <property type="entry name" value="RNase III domain-like"/>
    <property type="match status" value="2"/>
</dbReference>
<name>W1I788_9CILI</name>
<dbReference type="Gene3D" id="1.10.1520.10">
    <property type="entry name" value="Ribonuclease III domain"/>
    <property type="match status" value="2"/>
</dbReference>
<keyword evidence="1" id="KW-0378">Hydrolase</keyword>
<dbReference type="PANTHER" id="PTHR14950">
    <property type="entry name" value="DICER-RELATED"/>
    <property type="match status" value="1"/>
</dbReference>
<accession>W1I788</accession>
<dbReference type="AlphaFoldDB" id="W1I788"/>
<dbReference type="InterPro" id="IPR000999">
    <property type="entry name" value="RNase_III_dom"/>
</dbReference>
<dbReference type="SMART" id="SM00535">
    <property type="entry name" value="RIBOc"/>
    <property type="match status" value="1"/>
</dbReference>
<protein>
    <submittedName>
        <fullName evidence="3">Dicer-like protein</fullName>
    </submittedName>
</protein>
<dbReference type="EMBL" id="HG798818">
    <property type="protein sequence ID" value="CDL68762.1"/>
    <property type="molecule type" value="Genomic_DNA"/>
</dbReference>
<dbReference type="PANTHER" id="PTHR14950:SF37">
    <property type="entry name" value="ENDORIBONUCLEASE DICER"/>
    <property type="match status" value="1"/>
</dbReference>
<proteinExistence type="predicted"/>
<evidence type="ECO:0000259" key="2">
    <source>
        <dbReference type="PROSITE" id="PS50142"/>
    </source>
</evidence>
<organism evidence="3">
    <name type="scientific">Paramecium sexaurelia</name>
    <dbReference type="NCBI Taxonomy" id="65128"/>
    <lineage>
        <taxon>Eukaryota</taxon>
        <taxon>Sar</taxon>
        <taxon>Alveolata</taxon>
        <taxon>Ciliophora</taxon>
        <taxon>Intramacronucleata</taxon>
        <taxon>Oligohymenophorea</taxon>
        <taxon>Peniculida</taxon>
        <taxon>Parameciidae</taxon>
        <taxon>Paramecium</taxon>
    </lineage>
</organism>
<dbReference type="GO" id="GO:0006396">
    <property type="term" value="P:RNA processing"/>
    <property type="evidence" value="ECO:0007669"/>
    <property type="project" value="InterPro"/>
</dbReference>
<dbReference type="Pfam" id="PF00636">
    <property type="entry name" value="Ribonuclease_3"/>
    <property type="match status" value="2"/>
</dbReference>
<feature type="domain" description="RNase III" evidence="2">
    <location>
        <begin position="537"/>
        <end position="561"/>
    </location>
</feature>
<reference evidence="3" key="2">
    <citation type="submission" date="2014-01" db="EMBL/GenBank/DDBJ databases">
        <title>Functional diversification of Dicer-like proteins and small RNAs required for genome sculpting.</title>
        <authorList>
            <person name="Sandoval P."/>
            <person name="Swart E.C."/>
            <person name="Arambasic M."/>
            <person name="Nowacki M."/>
        </authorList>
    </citation>
    <scope>NUCLEOTIDE SEQUENCE</scope>
</reference>
<feature type="domain" description="RNase III" evidence="2">
    <location>
        <begin position="343"/>
        <end position="460"/>
    </location>
</feature>